<dbReference type="eggNOG" id="ENOG5031DQ0">
    <property type="taxonomic scope" value="Bacteria"/>
</dbReference>
<dbReference type="EMBL" id="GL883080">
    <property type="protein sequence ID" value="EGF89611.1"/>
    <property type="molecule type" value="Genomic_DNA"/>
</dbReference>
<protein>
    <recommendedName>
        <fullName evidence="1">Deacetylase PdaC domain-containing protein</fullName>
    </recommendedName>
</protein>
<dbReference type="STRING" id="715226.ABI_40280"/>
<dbReference type="Pfam" id="PF13739">
    <property type="entry name" value="PdaC"/>
    <property type="match status" value="1"/>
</dbReference>
<dbReference type="PROSITE" id="PS51257">
    <property type="entry name" value="PROKAR_LIPOPROTEIN"/>
    <property type="match status" value="1"/>
</dbReference>
<evidence type="ECO:0000313" key="3">
    <source>
        <dbReference type="Proteomes" id="UP000006512"/>
    </source>
</evidence>
<dbReference type="Gene3D" id="3.30.565.40">
    <property type="entry name" value="Fervidobacterium nodosum Rt17-B1 like"/>
    <property type="match status" value="1"/>
</dbReference>
<dbReference type="Proteomes" id="UP000006512">
    <property type="component" value="Unassembled WGS sequence"/>
</dbReference>
<reference evidence="3" key="1">
    <citation type="submission" date="2011-03" db="EMBL/GenBank/DDBJ databases">
        <title>Draft genome sequence of Brevundimonas diminuta.</title>
        <authorList>
            <person name="Brown P.J.B."/>
            <person name="Buechlein A."/>
            <person name="Hemmerich C."/>
            <person name="Brun Y.V."/>
        </authorList>
    </citation>
    <scope>NUCLEOTIDE SEQUENCE [LARGE SCALE GENOMIC DNA]</scope>
    <source>
        <strain evidence="3">C19</strain>
    </source>
</reference>
<name>F4QS91_9CAUL</name>
<dbReference type="InterPro" id="IPR025303">
    <property type="entry name" value="PdaC"/>
</dbReference>
<dbReference type="HOGENOM" id="CLU_085373_1_0_5"/>
<dbReference type="RefSeq" id="WP_006274806.1">
    <property type="nucleotide sequence ID" value="NZ_GL883080.1"/>
</dbReference>
<feature type="domain" description="Deacetylase PdaC" evidence="1">
    <location>
        <begin position="65"/>
        <end position="134"/>
    </location>
</feature>
<gene>
    <name evidence="2" type="ORF">ABI_40280</name>
</gene>
<keyword evidence="3" id="KW-1185">Reference proteome</keyword>
<accession>F4QS91</accession>
<organism evidence="2 3">
    <name type="scientific">Asticcacaulis biprosthecium C19</name>
    <dbReference type="NCBI Taxonomy" id="715226"/>
    <lineage>
        <taxon>Bacteria</taxon>
        <taxon>Pseudomonadati</taxon>
        <taxon>Pseudomonadota</taxon>
        <taxon>Alphaproteobacteria</taxon>
        <taxon>Caulobacterales</taxon>
        <taxon>Caulobacteraceae</taxon>
        <taxon>Asticcacaulis</taxon>
    </lineage>
</organism>
<dbReference type="AlphaFoldDB" id="F4QS91"/>
<sequence length="274" mass="29495">MMSVAKQRIWVTAAICLALFACQKKPEEQATSDKPPATVAPLGYAATDAGVQVTMTLPEPIKLYPELHTLLYNEGEGDLVTFMKTAAKDRAEQSADGFPVADYYRKIDWKIAAQSQKLVSLYSEMEDFQGGAHPGHDFQALLWDKSKSELIPTGKLFVNGADMTHIDAYACKQIEALRSKRAGEPVSQADFGGGCPKFASAKLILIPSTVSGKIGAVDALFAPSEVGAYAEGPYEIRVPQNVLKSALNPEFADQFAGDPVAENALPDPDADIAR</sequence>
<proteinExistence type="predicted"/>
<evidence type="ECO:0000259" key="1">
    <source>
        <dbReference type="Pfam" id="PF13739"/>
    </source>
</evidence>
<evidence type="ECO:0000313" key="2">
    <source>
        <dbReference type="EMBL" id="EGF89611.1"/>
    </source>
</evidence>